<accession>I3Y8W2</accession>
<reference evidence="2 3" key="1">
    <citation type="submission" date="2012-06" db="EMBL/GenBank/DDBJ databases">
        <title>Complete sequence of Thiocystis violascens DSM 198.</title>
        <authorList>
            <consortium name="US DOE Joint Genome Institute"/>
            <person name="Lucas S."/>
            <person name="Han J."/>
            <person name="Lapidus A."/>
            <person name="Cheng J.-F."/>
            <person name="Goodwin L."/>
            <person name="Pitluck S."/>
            <person name="Peters L."/>
            <person name="Ovchinnikova G."/>
            <person name="Teshima H."/>
            <person name="Detter J.C."/>
            <person name="Han C."/>
            <person name="Tapia R."/>
            <person name="Land M."/>
            <person name="Hauser L."/>
            <person name="Kyrpides N."/>
            <person name="Ivanova N."/>
            <person name="Pagani I."/>
            <person name="Vogl K."/>
            <person name="Liu Z."/>
            <person name="Frigaard N.-U."/>
            <person name="Bryant D."/>
            <person name="Woyke T."/>
        </authorList>
    </citation>
    <scope>NUCLEOTIDE SEQUENCE [LARGE SCALE GENOMIC DNA]</scope>
    <source>
        <strain evidence="3">ATCC 17096 / DSM 198 / 6111</strain>
    </source>
</reference>
<dbReference type="Proteomes" id="UP000006062">
    <property type="component" value="Chromosome"/>
</dbReference>
<feature type="region of interest" description="Disordered" evidence="1">
    <location>
        <begin position="1"/>
        <end position="65"/>
    </location>
</feature>
<protein>
    <submittedName>
        <fullName evidence="2">Uncharacterized protein</fullName>
    </submittedName>
</protein>
<gene>
    <name evidence="2" type="ordered locus">Thivi_1423</name>
</gene>
<name>I3Y8W2_THIV6</name>
<dbReference type="AlphaFoldDB" id="I3Y8W2"/>
<sequence>MSTPEDVADGLTARPQMVPPVPPPVRHANLNKRLRMDDQGRRGSDRGRHQSPAVAPCRSRVTLAT</sequence>
<feature type="compositionally biased region" description="Basic and acidic residues" evidence="1">
    <location>
        <begin position="34"/>
        <end position="48"/>
    </location>
</feature>
<dbReference type="HOGENOM" id="CLU_2848481_0_0_6"/>
<organism evidence="2 3">
    <name type="scientific">Thiocystis violascens (strain ATCC 17096 / DSM 198 / 6111)</name>
    <name type="common">Chromatium violascens</name>
    <dbReference type="NCBI Taxonomy" id="765911"/>
    <lineage>
        <taxon>Bacteria</taxon>
        <taxon>Pseudomonadati</taxon>
        <taxon>Pseudomonadota</taxon>
        <taxon>Gammaproteobacteria</taxon>
        <taxon>Chromatiales</taxon>
        <taxon>Chromatiaceae</taxon>
        <taxon>Thiocystis</taxon>
    </lineage>
</organism>
<evidence type="ECO:0000256" key="1">
    <source>
        <dbReference type="SAM" id="MobiDB-lite"/>
    </source>
</evidence>
<proteinExistence type="predicted"/>
<dbReference type="STRING" id="765911.Thivi_1423"/>
<dbReference type="EMBL" id="CP003154">
    <property type="protein sequence ID" value="AFL73430.1"/>
    <property type="molecule type" value="Genomic_DNA"/>
</dbReference>
<keyword evidence="3" id="KW-1185">Reference proteome</keyword>
<dbReference type="KEGG" id="tvi:Thivi_1423"/>
<evidence type="ECO:0000313" key="3">
    <source>
        <dbReference type="Proteomes" id="UP000006062"/>
    </source>
</evidence>
<evidence type="ECO:0000313" key="2">
    <source>
        <dbReference type="EMBL" id="AFL73430.1"/>
    </source>
</evidence>